<name>A0A433PSX4_9FUNG</name>
<keyword evidence="4" id="KW-0406">Ion transport</keyword>
<dbReference type="PANTHER" id="PTHR10698">
    <property type="entry name" value="V-TYPE PROTON ATPASE SUBUNIT H"/>
    <property type="match status" value="1"/>
</dbReference>
<dbReference type="PANTHER" id="PTHR10698:SF0">
    <property type="entry name" value="V-TYPE PROTON ATPASE SUBUNIT H"/>
    <property type="match status" value="1"/>
</dbReference>
<comment type="similarity">
    <text evidence="1">Belongs to the V-ATPase H subunit family.</text>
</comment>
<evidence type="ECO:0000256" key="3">
    <source>
        <dbReference type="ARBA" id="ARBA00022781"/>
    </source>
</evidence>
<accession>A0A433PSX4</accession>
<dbReference type="Gene3D" id="1.25.40.150">
    <property type="entry name" value="V-type ATPase, subunit H, C-terminal domain"/>
    <property type="match status" value="1"/>
</dbReference>
<dbReference type="GO" id="GO:0000329">
    <property type="term" value="C:fungal-type vacuole membrane"/>
    <property type="evidence" value="ECO:0007669"/>
    <property type="project" value="TreeGrafter"/>
</dbReference>
<protein>
    <recommendedName>
        <fullName evidence="6">ATPase V1 complex subunit H C-terminal domain-containing protein</fullName>
    </recommendedName>
</protein>
<feature type="domain" description="ATPase V1 complex subunit H C-terminal" evidence="6">
    <location>
        <begin position="107"/>
        <end position="212"/>
    </location>
</feature>
<reference evidence="7 8" key="1">
    <citation type="journal article" date="2018" name="New Phytol.">
        <title>Phylogenomics of Endogonaceae and evolution of mycorrhizas within Mucoromycota.</title>
        <authorList>
            <person name="Chang Y."/>
            <person name="Desiro A."/>
            <person name="Na H."/>
            <person name="Sandor L."/>
            <person name="Lipzen A."/>
            <person name="Clum A."/>
            <person name="Barry K."/>
            <person name="Grigoriev I.V."/>
            <person name="Martin F.M."/>
            <person name="Stajich J.E."/>
            <person name="Smith M.E."/>
            <person name="Bonito G."/>
            <person name="Spatafora J.W."/>
        </authorList>
    </citation>
    <scope>NUCLEOTIDE SEQUENCE [LARGE SCALE GENOMIC DNA]</scope>
    <source>
        <strain evidence="7 8">AD002</strain>
    </source>
</reference>
<dbReference type="InterPro" id="IPR004908">
    <property type="entry name" value="ATPase_V1-cplx_hsu"/>
</dbReference>
<dbReference type="InterPro" id="IPR016024">
    <property type="entry name" value="ARM-type_fold"/>
</dbReference>
<dbReference type="InterPro" id="IPR011987">
    <property type="entry name" value="ATPase_V1-cplx_hsu_C"/>
</dbReference>
<dbReference type="SUPFAM" id="SSF48371">
    <property type="entry name" value="ARM repeat"/>
    <property type="match status" value="1"/>
</dbReference>
<evidence type="ECO:0000256" key="2">
    <source>
        <dbReference type="ARBA" id="ARBA00022448"/>
    </source>
</evidence>
<gene>
    <name evidence="7" type="ORF">BC938DRAFT_475525</name>
</gene>
<evidence type="ECO:0000256" key="5">
    <source>
        <dbReference type="SAM" id="SignalP"/>
    </source>
</evidence>
<keyword evidence="3" id="KW-0375">Hydrogen ion transport</keyword>
<dbReference type="InterPro" id="IPR011989">
    <property type="entry name" value="ARM-like"/>
</dbReference>
<keyword evidence="8" id="KW-1185">Reference proteome</keyword>
<evidence type="ECO:0000256" key="4">
    <source>
        <dbReference type="ARBA" id="ARBA00023065"/>
    </source>
</evidence>
<feature type="signal peptide" evidence="5">
    <location>
        <begin position="1"/>
        <end position="20"/>
    </location>
</feature>
<evidence type="ECO:0000256" key="1">
    <source>
        <dbReference type="ARBA" id="ARBA00008613"/>
    </source>
</evidence>
<keyword evidence="2" id="KW-0813">Transport</keyword>
<sequence length="212" mass="24392">MQYQVIFCLWLLAFESEIAAQLNRKYDIIPTLIEIAKAAIKEKVIRVIIATFRNLVEKAPDANLAAMLVGKLLPFSENLAARKWSDPEILEDVDYLRQELQDNFQSLTTYEEYASEVQTGKLEWSPPHLSETFWKQNAVRLNEHDAELLRILARLLSTSQDRVVLAVAAHDVGQIVQEIGAKHRVMELMTHEDPDVRYQSLLAVQKYMVNAW</sequence>
<proteinExistence type="inferred from homology"/>
<dbReference type="Pfam" id="PF03224">
    <property type="entry name" value="V-ATPase_H_N"/>
    <property type="match status" value="1"/>
</dbReference>
<evidence type="ECO:0000313" key="7">
    <source>
        <dbReference type="EMBL" id="RUS20645.1"/>
    </source>
</evidence>
<keyword evidence="5" id="KW-0732">Signal</keyword>
<dbReference type="InterPro" id="IPR038497">
    <property type="entry name" value="ATPase_V1-cplx_hsu_C_sf"/>
</dbReference>
<comment type="caution">
    <text evidence="7">The sequence shown here is derived from an EMBL/GenBank/DDBJ whole genome shotgun (WGS) entry which is preliminary data.</text>
</comment>
<dbReference type="Proteomes" id="UP000274822">
    <property type="component" value="Unassembled WGS sequence"/>
</dbReference>
<dbReference type="Gene3D" id="1.25.10.10">
    <property type="entry name" value="Leucine-rich Repeat Variant"/>
    <property type="match status" value="1"/>
</dbReference>
<dbReference type="GO" id="GO:0000221">
    <property type="term" value="C:vacuolar proton-transporting V-type ATPase, V1 domain"/>
    <property type="evidence" value="ECO:0007669"/>
    <property type="project" value="InterPro"/>
</dbReference>
<dbReference type="EMBL" id="RBNJ01020941">
    <property type="protein sequence ID" value="RUS20645.1"/>
    <property type="molecule type" value="Genomic_DNA"/>
</dbReference>
<dbReference type="AlphaFoldDB" id="A0A433PSX4"/>
<dbReference type="GO" id="GO:0046961">
    <property type="term" value="F:proton-transporting ATPase activity, rotational mechanism"/>
    <property type="evidence" value="ECO:0007669"/>
    <property type="project" value="InterPro"/>
</dbReference>
<dbReference type="Pfam" id="PF11698">
    <property type="entry name" value="V-ATPase_H_C"/>
    <property type="match status" value="1"/>
</dbReference>
<evidence type="ECO:0000313" key="8">
    <source>
        <dbReference type="Proteomes" id="UP000274822"/>
    </source>
</evidence>
<organism evidence="7 8">
    <name type="scientific">Jimgerdemannia flammicorona</name>
    <dbReference type="NCBI Taxonomy" id="994334"/>
    <lineage>
        <taxon>Eukaryota</taxon>
        <taxon>Fungi</taxon>
        <taxon>Fungi incertae sedis</taxon>
        <taxon>Mucoromycota</taxon>
        <taxon>Mucoromycotina</taxon>
        <taxon>Endogonomycetes</taxon>
        <taxon>Endogonales</taxon>
        <taxon>Endogonaceae</taxon>
        <taxon>Jimgerdemannia</taxon>
    </lineage>
</organism>
<feature type="chain" id="PRO_5019314802" description="ATPase V1 complex subunit H C-terminal domain-containing protein" evidence="5">
    <location>
        <begin position="21"/>
        <end position="212"/>
    </location>
</feature>
<evidence type="ECO:0000259" key="6">
    <source>
        <dbReference type="Pfam" id="PF11698"/>
    </source>
</evidence>